<name>A0A8J3AG62_9ACTN</name>
<proteinExistence type="predicted"/>
<keyword evidence="1" id="KW-0808">Transferase</keyword>
<dbReference type="InterPro" id="IPR037359">
    <property type="entry name" value="NST/OST"/>
</dbReference>
<organism evidence="2 3">
    <name type="scientific">Egicoccus halophilus</name>
    <dbReference type="NCBI Taxonomy" id="1670830"/>
    <lineage>
        <taxon>Bacteria</taxon>
        <taxon>Bacillati</taxon>
        <taxon>Actinomycetota</taxon>
        <taxon>Nitriliruptoria</taxon>
        <taxon>Egicoccales</taxon>
        <taxon>Egicoccaceae</taxon>
        <taxon>Egicoccus</taxon>
    </lineage>
</organism>
<evidence type="ECO:0000313" key="2">
    <source>
        <dbReference type="EMBL" id="GGI08066.1"/>
    </source>
</evidence>
<keyword evidence="3" id="KW-1185">Reference proteome</keyword>
<evidence type="ECO:0008006" key="4">
    <source>
        <dbReference type="Google" id="ProtNLM"/>
    </source>
</evidence>
<dbReference type="Gene3D" id="3.40.50.300">
    <property type="entry name" value="P-loop containing nucleotide triphosphate hydrolases"/>
    <property type="match status" value="1"/>
</dbReference>
<dbReference type="PANTHER" id="PTHR10605">
    <property type="entry name" value="HEPARAN SULFATE SULFOTRANSFERASE"/>
    <property type="match status" value="1"/>
</dbReference>
<evidence type="ECO:0000256" key="1">
    <source>
        <dbReference type="ARBA" id="ARBA00022679"/>
    </source>
</evidence>
<dbReference type="OrthoDB" id="4508169at2"/>
<evidence type="ECO:0000313" key="3">
    <source>
        <dbReference type="Proteomes" id="UP000650511"/>
    </source>
</evidence>
<dbReference type="GO" id="GO:0008146">
    <property type="term" value="F:sulfotransferase activity"/>
    <property type="evidence" value="ECO:0007669"/>
    <property type="project" value="InterPro"/>
</dbReference>
<dbReference type="AlphaFoldDB" id="A0A8J3AG62"/>
<dbReference type="RefSeq" id="WP_130648996.1">
    <property type="nucleotide sequence ID" value="NZ_BMHA01000010.1"/>
</dbReference>
<dbReference type="PANTHER" id="PTHR10605:SF56">
    <property type="entry name" value="BIFUNCTIONAL HEPARAN SULFATE N-DEACETYLASE_N-SULFOTRANSFERASE"/>
    <property type="match status" value="1"/>
</dbReference>
<dbReference type="SUPFAM" id="SSF52540">
    <property type="entry name" value="P-loop containing nucleoside triphosphate hydrolases"/>
    <property type="match status" value="1"/>
</dbReference>
<comment type="caution">
    <text evidence="2">The sequence shown here is derived from an EMBL/GenBank/DDBJ whole genome shotgun (WGS) entry which is preliminary data.</text>
</comment>
<dbReference type="InterPro" id="IPR027417">
    <property type="entry name" value="P-loop_NTPase"/>
</dbReference>
<gene>
    <name evidence="2" type="ORF">GCM10011354_27220</name>
</gene>
<dbReference type="Proteomes" id="UP000650511">
    <property type="component" value="Unassembled WGS sequence"/>
</dbReference>
<reference evidence="2" key="2">
    <citation type="submission" date="2020-09" db="EMBL/GenBank/DDBJ databases">
        <authorList>
            <person name="Sun Q."/>
            <person name="Zhou Y."/>
        </authorList>
    </citation>
    <scope>NUCLEOTIDE SEQUENCE</scope>
    <source>
        <strain evidence="2">CGMCC 1.14988</strain>
    </source>
</reference>
<protein>
    <recommendedName>
        <fullName evidence="4">Sulfotransferase family protein</fullName>
    </recommendedName>
</protein>
<accession>A0A8J3AG62</accession>
<dbReference type="EMBL" id="BMHA01000010">
    <property type="protein sequence ID" value="GGI08066.1"/>
    <property type="molecule type" value="Genomic_DNA"/>
</dbReference>
<sequence>MEARGPGALPNVLVIGAMKAGTSALHRYLDAHPDAAMSAPKELGFFFDERSDPDELTPPTTRPETAEGWSLGGNWFRGLDWYRSHFDPAAPVRGESSPGYTSPDHPAAAARAAALLGRAVTLVMLVRDPVARAVSQYAHHHREGAEPRPLAQALLDPGSQYLQRSRYHACLRPWLDAFGADRLVVVVQEELRTRRRETLRRVYAAVGLDPDHWDDGLAREWHVGEGAPAVSPRLHGQLREALADDTDRLRQLLDRELPWAC</sequence>
<dbReference type="Pfam" id="PF13469">
    <property type="entry name" value="Sulfotransfer_3"/>
    <property type="match status" value="1"/>
</dbReference>
<reference evidence="2" key="1">
    <citation type="journal article" date="2014" name="Int. J. Syst. Evol. Microbiol.">
        <title>Complete genome sequence of Corynebacterium casei LMG S-19264T (=DSM 44701T), isolated from a smear-ripened cheese.</title>
        <authorList>
            <consortium name="US DOE Joint Genome Institute (JGI-PGF)"/>
            <person name="Walter F."/>
            <person name="Albersmeier A."/>
            <person name="Kalinowski J."/>
            <person name="Ruckert C."/>
        </authorList>
    </citation>
    <scope>NUCLEOTIDE SEQUENCE</scope>
    <source>
        <strain evidence="2">CGMCC 1.14988</strain>
    </source>
</reference>